<feature type="compositionally biased region" description="Low complexity" evidence="1">
    <location>
        <begin position="217"/>
        <end position="228"/>
    </location>
</feature>
<feature type="compositionally biased region" description="Polar residues" evidence="1">
    <location>
        <begin position="181"/>
        <end position="205"/>
    </location>
</feature>
<dbReference type="AlphaFoldDB" id="A0AA48QY56"/>
<dbReference type="GeneID" id="85498012"/>
<feature type="region of interest" description="Disordered" evidence="1">
    <location>
        <begin position="255"/>
        <end position="353"/>
    </location>
</feature>
<keyword evidence="3" id="KW-1185">Reference proteome</keyword>
<feature type="region of interest" description="Disordered" evidence="1">
    <location>
        <begin position="434"/>
        <end position="464"/>
    </location>
</feature>
<feature type="compositionally biased region" description="Low complexity" evidence="1">
    <location>
        <begin position="317"/>
        <end position="348"/>
    </location>
</feature>
<feature type="compositionally biased region" description="Basic and acidic residues" evidence="1">
    <location>
        <begin position="100"/>
        <end position="109"/>
    </location>
</feature>
<organism evidence="2 3">
    <name type="scientific">Cutaneotrichosporon cavernicola</name>
    <dbReference type="NCBI Taxonomy" id="279322"/>
    <lineage>
        <taxon>Eukaryota</taxon>
        <taxon>Fungi</taxon>
        <taxon>Dikarya</taxon>
        <taxon>Basidiomycota</taxon>
        <taxon>Agaricomycotina</taxon>
        <taxon>Tremellomycetes</taxon>
        <taxon>Trichosporonales</taxon>
        <taxon>Trichosporonaceae</taxon>
        <taxon>Cutaneotrichosporon</taxon>
    </lineage>
</organism>
<feature type="region of interest" description="Disordered" evidence="1">
    <location>
        <begin position="647"/>
        <end position="730"/>
    </location>
</feature>
<feature type="compositionally biased region" description="Basic and acidic residues" evidence="1">
    <location>
        <begin position="450"/>
        <end position="464"/>
    </location>
</feature>
<evidence type="ECO:0000313" key="2">
    <source>
        <dbReference type="EMBL" id="BEI94142.1"/>
    </source>
</evidence>
<reference evidence="2" key="1">
    <citation type="journal article" date="2023" name="BMC Genomics">
        <title>Chromosome-level genome assemblies of Cutaneotrichosporon spp. (Trichosporonales, Basidiomycota) reveal imbalanced evolution between nucleotide sequences and chromosome synteny.</title>
        <authorList>
            <person name="Kobayashi Y."/>
            <person name="Kayamori A."/>
            <person name="Aoki K."/>
            <person name="Shiwa Y."/>
            <person name="Matsutani M."/>
            <person name="Fujita N."/>
            <person name="Sugita T."/>
            <person name="Iwasaki W."/>
            <person name="Tanaka N."/>
            <person name="Takashima M."/>
        </authorList>
    </citation>
    <scope>NUCLEOTIDE SEQUENCE</scope>
    <source>
        <strain evidence="2">HIS019</strain>
    </source>
</reference>
<feature type="compositionally biased region" description="Low complexity" evidence="1">
    <location>
        <begin position="398"/>
        <end position="416"/>
    </location>
</feature>
<feature type="compositionally biased region" description="Low complexity" evidence="1">
    <location>
        <begin position="696"/>
        <end position="712"/>
    </location>
</feature>
<proteinExistence type="predicted"/>
<evidence type="ECO:0000256" key="1">
    <source>
        <dbReference type="SAM" id="MobiDB-lite"/>
    </source>
</evidence>
<feature type="region of interest" description="Disordered" evidence="1">
    <location>
        <begin position="394"/>
        <end position="421"/>
    </location>
</feature>
<dbReference type="EMBL" id="AP028217">
    <property type="protein sequence ID" value="BEI94142.1"/>
    <property type="molecule type" value="Genomic_DNA"/>
</dbReference>
<protein>
    <submittedName>
        <fullName evidence="2">Uncharacterized protein</fullName>
    </submittedName>
</protein>
<accession>A0AA48QY56</accession>
<name>A0AA48QY56_9TREE</name>
<feature type="compositionally biased region" description="Polar residues" evidence="1">
    <location>
        <begin position="713"/>
        <end position="729"/>
    </location>
</feature>
<feature type="compositionally biased region" description="Polar residues" evidence="1">
    <location>
        <begin position="157"/>
        <end position="174"/>
    </location>
</feature>
<sequence>MAILQTLQHKASLGRLRKASKVSADAARPTVVPPLPTAPADTDRGTEILSPELPTTSPNPNGFKFWRKRAPSPSPSPEASYVPALQKTKSILRRRPSRSASDDEHETARVKFGNRSPRPGYHAPPSAFRAESASPTPPLPIPSPSLSAGSVRDRASPSLSAHTPSPGRRTSSLPSPALTVGSANSASSTGSYFPLGTPNSHSLSPQAYVPSTPIQARSGSVSSRGSTTPRDSTPSPVGGSRLSTAYAAVPESPADAACRPYTPVARGAPPPVTYRATRPTSSVSTSSQSTVRAAPQSQSRPVSSMSSTSSRARRVSSRPQMRSTRSTRASIASISTFASSSSTGHSSSPGMSPVSNNGHFATVSGHPSYAYASSVASHGYSPVYSGPQAFTFPSNGRSSVTPTPTTPPKHTSSLPPGAADDVPMFNVIPATPGAAEEDAVADQPTHRRSTSSERQRRRSASMERTLEVMHEEEEEVEEAVTARKLDFDLDEFKQSPRLNDGLLVGSPIHLNTVSLEELDLSDTESDTGTDETEVRTEDETVAVRNLSVALQPVPAPPPRFPKSPKRHMASLYQAHDDGRSISQSLAELAALACDLPPLDEDMTMMANTAARRLAEARATVDVSEPVFDYSSPRPVSAAPVMMTNYRPPVKKASSTSPPTRVLPQVPSEDAELRRKTIAAPPQVPLPPTPKSYSSQASLPSLMSHASMPSSSSDCTASSWNSQRSITSSPESDKLDLAFDHMMIGSELPDNPGLGLGLGLGLDLNETKPAISVSPADDGDVRVRPNSNRMSSWHPHRVALYGTPELGRIGERDSYCSVSTVRHTPHGSISSISLMSEMSDDEALNAQVVDITTLAHPYVVGRRDARAHEVGVAF</sequence>
<gene>
    <name evidence="2" type="ORF">CcaverHIS019_0606010</name>
</gene>
<feature type="region of interest" description="Disordered" evidence="1">
    <location>
        <begin position="13"/>
        <end position="241"/>
    </location>
</feature>
<dbReference type="RefSeq" id="XP_060459407.1">
    <property type="nucleotide sequence ID" value="XM_060603076.1"/>
</dbReference>
<evidence type="ECO:0000313" key="3">
    <source>
        <dbReference type="Proteomes" id="UP001233271"/>
    </source>
</evidence>
<feature type="compositionally biased region" description="Low complexity" evidence="1">
    <location>
        <begin position="280"/>
        <end position="310"/>
    </location>
</feature>
<dbReference type="Proteomes" id="UP001233271">
    <property type="component" value="Chromosome 6"/>
</dbReference>
<dbReference type="KEGG" id="ccac:CcaHIS019_0606010"/>